<dbReference type="EMBL" id="CP104694">
    <property type="protein sequence ID" value="UXI67404.1"/>
    <property type="molecule type" value="Genomic_DNA"/>
</dbReference>
<accession>A0ABY6BCF8</accession>
<gene>
    <name evidence="2" type="ORF">N4264_22130</name>
</gene>
<keyword evidence="1" id="KW-0732">Signal</keyword>
<keyword evidence="3" id="KW-1185">Reference proteome</keyword>
<evidence type="ECO:0008006" key="4">
    <source>
        <dbReference type="Google" id="ProtNLM"/>
    </source>
</evidence>
<feature type="signal peptide" evidence="1">
    <location>
        <begin position="1"/>
        <end position="16"/>
    </location>
</feature>
<feature type="chain" id="PRO_5045111012" description="DUF4402 domain-containing protein" evidence="1">
    <location>
        <begin position="17"/>
        <end position="188"/>
    </location>
</feature>
<name>A0ABY6BCF8_9GAMM</name>
<evidence type="ECO:0000313" key="2">
    <source>
        <dbReference type="EMBL" id="UXI67404.1"/>
    </source>
</evidence>
<evidence type="ECO:0000256" key="1">
    <source>
        <dbReference type="SAM" id="SignalP"/>
    </source>
</evidence>
<dbReference type="RefSeq" id="WP_261694374.1">
    <property type="nucleotide sequence ID" value="NZ_CP104694.1"/>
</dbReference>
<dbReference type="Proteomes" id="UP001064632">
    <property type="component" value="Chromosome"/>
</dbReference>
<evidence type="ECO:0000313" key="3">
    <source>
        <dbReference type="Proteomes" id="UP001064632"/>
    </source>
</evidence>
<proteinExistence type="predicted"/>
<protein>
    <recommendedName>
        <fullName evidence="4">DUF4402 domain-containing protein</fullName>
    </recommendedName>
</protein>
<reference evidence="2" key="1">
    <citation type="submission" date="2022-09" db="EMBL/GenBank/DDBJ databases">
        <title>Tahibacter sp. nov., isolated from a fresh water.</title>
        <authorList>
            <person name="Baek J.H."/>
            <person name="Lee J.K."/>
            <person name="Kim J.M."/>
            <person name="Jeon C.O."/>
        </authorList>
    </citation>
    <scope>NUCLEOTIDE SEQUENCE</scope>
    <source>
        <strain evidence="2">W38</strain>
    </source>
</reference>
<sequence length="188" mass="19384">MLALSATALAIGLATASPQGMPLSGAIGAVNHGPTILTVPQQVVHLEPITVQELIGNAAQPQPTGAITGDFDGSAIVGRGQLNPPPLPTVIRRPLRGLWRMSTPGGAMRQERVKVEIEGIDGSPGVLTADDGSQLKVPVAVTEMSPRAVATGPNEMALEGGIVLEIPTAALTNAAHYRGRLVIRIEGY</sequence>
<organism evidence="2 3">
    <name type="scientific">Tahibacter amnicola</name>
    <dbReference type="NCBI Taxonomy" id="2976241"/>
    <lineage>
        <taxon>Bacteria</taxon>
        <taxon>Pseudomonadati</taxon>
        <taxon>Pseudomonadota</taxon>
        <taxon>Gammaproteobacteria</taxon>
        <taxon>Lysobacterales</taxon>
        <taxon>Rhodanobacteraceae</taxon>
        <taxon>Tahibacter</taxon>
    </lineage>
</organism>